<proteinExistence type="predicted"/>
<gene>
    <name evidence="1" type="ORF">BD94_0057</name>
</gene>
<evidence type="ECO:0000313" key="1">
    <source>
        <dbReference type="EMBL" id="AIL43832.1"/>
    </source>
</evidence>
<dbReference type="NCBIfam" id="NF047798">
    <property type="entry name" value="leader_Chryseo"/>
    <property type="match status" value="1"/>
</dbReference>
<evidence type="ECO:0008006" key="3">
    <source>
        <dbReference type="Google" id="ProtNLM"/>
    </source>
</evidence>
<evidence type="ECO:0000313" key="2">
    <source>
        <dbReference type="Proteomes" id="UP000028933"/>
    </source>
</evidence>
<dbReference type="EMBL" id="CP007547">
    <property type="protein sequence ID" value="AIL43832.1"/>
    <property type="molecule type" value="Genomic_DNA"/>
</dbReference>
<sequence>MKKLSKKELKTVQGAAGLCPAPATTCDEWCNWTPTQKARCLSMVAEICEC</sequence>
<name>A0A077E879_9FLAO</name>
<organism evidence="1 2">
    <name type="scientific">Elizabethkingia anophelis NUHP1</name>
    <dbReference type="NCBI Taxonomy" id="1338011"/>
    <lineage>
        <taxon>Bacteria</taxon>
        <taxon>Pseudomonadati</taxon>
        <taxon>Bacteroidota</taxon>
        <taxon>Flavobacteriia</taxon>
        <taxon>Flavobacteriales</taxon>
        <taxon>Weeksellaceae</taxon>
        <taxon>Elizabethkingia</taxon>
    </lineage>
</organism>
<dbReference type="AlphaFoldDB" id="A0A077E879"/>
<dbReference type="KEGG" id="eao:BD94_0057"/>
<dbReference type="RefSeq" id="WP_021347596.1">
    <property type="nucleotide sequence ID" value="NZ_CP007547.1"/>
</dbReference>
<dbReference type="Proteomes" id="UP000028933">
    <property type="component" value="Chromosome"/>
</dbReference>
<dbReference type="HOGENOM" id="CLU_3117368_0_0_10"/>
<accession>A0A077E879</accession>
<dbReference type="STRING" id="1338011.BD94_0057"/>
<dbReference type="InterPro" id="IPR058074">
    <property type="entry name" value="Bacteriocin-like"/>
</dbReference>
<protein>
    <recommendedName>
        <fullName evidence="3">Bacteriocin</fullName>
    </recommendedName>
</protein>
<reference evidence="1" key="1">
    <citation type="journal article" date="2013" name="Lancet">
        <title>First case of E anophelis outbreak in an intensive-care unit.</title>
        <authorList>
            <person name="Teo J."/>
            <person name="Tan S.Y."/>
            <person name="Tay M."/>
            <person name="Ding Y."/>
            <person name="Kjelleberg S."/>
            <person name="Givskov M."/>
            <person name="Lin R.T."/>
            <person name="Yang L."/>
        </authorList>
    </citation>
    <scope>NUCLEOTIDE SEQUENCE [LARGE SCALE GENOMIC DNA]</scope>
    <source>
        <strain evidence="1">NUHP1</strain>
    </source>
</reference>
<dbReference type="GeneID" id="56686550"/>
<reference evidence="1" key="2">
    <citation type="journal article" date="2015" name="Genome Biol. Evol.">
        <title>Complete Genome Sequence and Transcriptomic Analysis of the Novel Pathogen Elizabethkingia anophelis in Response to Oxidative Stress.</title>
        <authorList>
            <person name="Li Y."/>
            <person name="Liu Y."/>
            <person name="Chew S.C."/>
            <person name="Tay M."/>
            <person name="Salido M.M."/>
            <person name="Teo J."/>
            <person name="Lauro F.M."/>
            <person name="Givskov M."/>
            <person name="Yang L."/>
        </authorList>
    </citation>
    <scope>NUCLEOTIDE SEQUENCE</scope>
    <source>
        <strain evidence="1">NUHP1</strain>
    </source>
</reference>